<protein>
    <recommendedName>
        <fullName evidence="5">Pectin acetylesterase</fullName>
        <ecNumber evidence="5">3.1.1.-</ecNumber>
    </recommendedName>
</protein>
<dbReference type="PANTHER" id="PTHR21562">
    <property type="entry name" value="NOTUM-RELATED"/>
    <property type="match status" value="1"/>
</dbReference>
<organism evidence="6 7">
    <name type="scientific">Eleusine coracana subsp. coracana</name>
    <dbReference type="NCBI Taxonomy" id="191504"/>
    <lineage>
        <taxon>Eukaryota</taxon>
        <taxon>Viridiplantae</taxon>
        <taxon>Streptophyta</taxon>
        <taxon>Embryophyta</taxon>
        <taxon>Tracheophyta</taxon>
        <taxon>Spermatophyta</taxon>
        <taxon>Magnoliopsida</taxon>
        <taxon>Liliopsida</taxon>
        <taxon>Poales</taxon>
        <taxon>Poaceae</taxon>
        <taxon>PACMAD clade</taxon>
        <taxon>Chloridoideae</taxon>
        <taxon>Cynodonteae</taxon>
        <taxon>Eleusininae</taxon>
        <taxon>Eleusine</taxon>
    </lineage>
</organism>
<reference evidence="6" key="2">
    <citation type="submission" date="2021-12" db="EMBL/GenBank/DDBJ databases">
        <title>Resequencing data analysis of finger millet.</title>
        <authorList>
            <person name="Hatakeyama M."/>
            <person name="Aluri S."/>
            <person name="Balachadran M.T."/>
            <person name="Sivarajan S.R."/>
            <person name="Poveda L."/>
            <person name="Shimizu-Inatsugi R."/>
            <person name="Schlapbach R."/>
            <person name="Sreeman S.M."/>
            <person name="Shimizu K.K."/>
        </authorList>
    </citation>
    <scope>NUCLEOTIDE SEQUENCE</scope>
</reference>
<dbReference type="Proteomes" id="UP001054889">
    <property type="component" value="Unassembled WGS sequence"/>
</dbReference>
<dbReference type="AlphaFoldDB" id="A0AAV5FZD9"/>
<evidence type="ECO:0000313" key="6">
    <source>
        <dbReference type="EMBL" id="GJN40278.1"/>
    </source>
</evidence>
<dbReference type="Pfam" id="PF03283">
    <property type="entry name" value="PAE"/>
    <property type="match status" value="1"/>
</dbReference>
<evidence type="ECO:0000313" key="7">
    <source>
        <dbReference type="Proteomes" id="UP001054889"/>
    </source>
</evidence>
<evidence type="ECO:0000256" key="3">
    <source>
        <dbReference type="ARBA" id="ARBA00005784"/>
    </source>
</evidence>
<sequence length="150" mass="16398">MELLSSVFPQRPRQRRAWALAILLLLLSGLRPLHCSSQDLDVIDLTLLAGAHDKGAVIFDFFELLYDDITVHELNCSRLPAISVCLDGSPAGYHLQTGSGTGSENWMIHLQGGGWCSTIQGCSDRRMGELGSSNFMKAMSFSGILSNDQQ</sequence>
<keyword evidence="4 5" id="KW-0134">Cell wall</keyword>
<dbReference type="GO" id="GO:0016787">
    <property type="term" value="F:hydrolase activity"/>
    <property type="evidence" value="ECO:0007669"/>
    <property type="project" value="UniProtKB-KW"/>
</dbReference>
<comment type="subcellular location">
    <subcellularLocation>
        <location evidence="2 5">Secreted</location>
        <location evidence="2 5">Cell wall</location>
    </subcellularLocation>
</comment>
<keyword evidence="7" id="KW-1185">Reference proteome</keyword>
<comment type="function">
    <text evidence="1 5">Hydrolyzes acetyl esters in homogalacturonan regions of pectin. In type I primary cell wall, galacturonic acid residues of pectin can be acetylated at the O-2 and O-3 positions. Decreasing the degree of acetylation of pectin gels in vitro alters their physical properties.</text>
</comment>
<evidence type="ECO:0000256" key="2">
    <source>
        <dbReference type="ARBA" id="ARBA00004191"/>
    </source>
</evidence>
<keyword evidence="5" id="KW-0378">Hydrolase</keyword>
<gene>
    <name evidence="6" type="primary">gb29476</name>
    <name evidence="6" type="ORF">PR202_gb29476</name>
</gene>
<evidence type="ECO:0000256" key="1">
    <source>
        <dbReference type="ARBA" id="ARBA00003534"/>
    </source>
</evidence>
<dbReference type="GO" id="GO:0071555">
    <property type="term" value="P:cell wall organization"/>
    <property type="evidence" value="ECO:0007669"/>
    <property type="project" value="UniProtKB-KW"/>
</dbReference>
<comment type="caution">
    <text evidence="6">The sequence shown here is derived from an EMBL/GenBank/DDBJ whole genome shotgun (WGS) entry which is preliminary data.</text>
</comment>
<dbReference type="EC" id="3.1.1.-" evidence="5"/>
<dbReference type="EMBL" id="BQKI01000109">
    <property type="protein sequence ID" value="GJN40278.1"/>
    <property type="molecule type" value="Genomic_DNA"/>
</dbReference>
<dbReference type="InterPro" id="IPR004963">
    <property type="entry name" value="PAE/NOTUM"/>
</dbReference>
<name>A0AAV5FZD9_ELECO</name>
<feature type="chain" id="PRO_5043100836" description="Pectin acetylesterase" evidence="5">
    <location>
        <begin position="36"/>
        <end position="150"/>
    </location>
</feature>
<comment type="similarity">
    <text evidence="3 5">Belongs to the pectinacetylesterase family.</text>
</comment>
<proteinExistence type="inferred from homology"/>
<keyword evidence="5" id="KW-0732">Signal</keyword>
<evidence type="ECO:0000256" key="4">
    <source>
        <dbReference type="ARBA" id="ARBA00022512"/>
    </source>
</evidence>
<accession>A0AAV5FZD9</accession>
<dbReference type="PANTHER" id="PTHR21562:SF113">
    <property type="entry name" value="PECTIN ACETYLESTERASE"/>
    <property type="match status" value="1"/>
</dbReference>
<feature type="signal peptide" evidence="5">
    <location>
        <begin position="1"/>
        <end position="35"/>
    </location>
</feature>
<reference evidence="6" key="1">
    <citation type="journal article" date="2018" name="DNA Res.">
        <title>Multiple hybrid de novo genome assembly of finger millet, an orphan allotetraploid crop.</title>
        <authorList>
            <person name="Hatakeyama M."/>
            <person name="Aluri S."/>
            <person name="Balachadran M.T."/>
            <person name="Sivarajan S.R."/>
            <person name="Patrignani A."/>
            <person name="Gruter S."/>
            <person name="Poveda L."/>
            <person name="Shimizu-Inatsugi R."/>
            <person name="Baeten J."/>
            <person name="Francoijs K.J."/>
            <person name="Nataraja K.N."/>
            <person name="Reddy Y.A.N."/>
            <person name="Phadnis S."/>
            <person name="Ravikumar R.L."/>
            <person name="Schlapbach R."/>
            <person name="Sreeman S.M."/>
            <person name="Shimizu K.K."/>
        </authorList>
    </citation>
    <scope>NUCLEOTIDE SEQUENCE</scope>
</reference>
<keyword evidence="5" id="KW-0961">Cell wall biogenesis/degradation</keyword>
<evidence type="ECO:0000256" key="5">
    <source>
        <dbReference type="RuleBase" id="RU363114"/>
    </source>
</evidence>
<keyword evidence="5" id="KW-0964">Secreted</keyword>